<evidence type="ECO:0000256" key="1">
    <source>
        <dbReference type="SAM" id="MobiDB-lite"/>
    </source>
</evidence>
<evidence type="ECO:0000313" key="4">
    <source>
        <dbReference type="Proteomes" id="UP000591131"/>
    </source>
</evidence>
<comment type="caution">
    <text evidence="3">The sequence shown here is derived from an EMBL/GenBank/DDBJ whole genome shotgun (WGS) entry which is preliminary data.</text>
</comment>
<feature type="region of interest" description="Disordered" evidence="1">
    <location>
        <begin position="48"/>
        <end position="92"/>
    </location>
</feature>
<dbReference type="AlphaFoldDB" id="A0A7J6L957"/>
<feature type="compositionally biased region" description="Low complexity" evidence="1">
    <location>
        <begin position="53"/>
        <end position="72"/>
    </location>
</feature>
<organism evidence="3 4">
    <name type="scientific">Perkinsus chesapeaki</name>
    <name type="common">Clam parasite</name>
    <name type="synonym">Perkinsus andrewsi</name>
    <dbReference type="NCBI Taxonomy" id="330153"/>
    <lineage>
        <taxon>Eukaryota</taxon>
        <taxon>Sar</taxon>
        <taxon>Alveolata</taxon>
        <taxon>Perkinsozoa</taxon>
        <taxon>Perkinsea</taxon>
        <taxon>Perkinsida</taxon>
        <taxon>Perkinsidae</taxon>
        <taxon>Perkinsus</taxon>
    </lineage>
</organism>
<dbReference type="OrthoDB" id="1564555at2759"/>
<feature type="region of interest" description="Disordered" evidence="1">
    <location>
        <begin position="277"/>
        <end position="296"/>
    </location>
</feature>
<dbReference type="InterPro" id="IPR001478">
    <property type="entry name" value="PDZ"/>
</dbReference>
<feature type="domain" description="PDZ" evidence="2">
    <location>
        <begin position="181"/>
        <end position="257"/>
    </location>
</feature>
<keyword evidence="4" id="KW-1185">Reference proteome</keyword>
<dbReference type="Proteomes" id="UP000591131">
    <property type="component" value="Unassembled WGS sequence"/>
</dbReference>
<proteinExistence type="predicted"/>
<accession>A0A7J6L957</accession>
<protein>
    <recommendedName>
        <fullName evidence="2">PDZ domain-containing protein</fullName>
    </recommendedName>
</protein>
<dbReference type="PROSITE" id="PS50106">
    <property type="entry name" value="PDZ"/>
    <property type="match status" value="1"/>
</dbReference>
<feature type="compositionally biased region" description="Basic and acidic residues" evidence="1">
    <location>
        <begin position="74"/>
        <end position="89"/>
    </location>
</feature>
<sequence>MGNTLASIESSSAVSRIETFSTNMFDQCCRRPDSADWLNEVTVDKVDDTQEATPKLTQQQQPITTTPTTASPIDHPKEEEEGHQGHFEETSSPSVVAAKAVVNSSSPSLVARLFHIVTVVFNMAFRVYHAAILVGNDLVNKELISQTSEDENSSFEDDSADDVADERVGVSDEDIESNCFKIDIQRIPGVRLGIDVDHSDPRWLVVDRVTPEGSVDLWNRKAPPGQKLQKGDIIVRVNDVRMDAMRMVEQCQASSVLHIFDGYMDDLYADLTPDAAAAADDDSNNTDESSGLKEGMPEKPLLSVFDPLFHEVFVLSKIVTPSVIASTPQSGRRKRRDDFITESGEAEEEIIISKWPRLLVSKDRKVTNMHYWMDFAELHEESLAGLPTPHYSLVTCRLQKKAYCVGDDKCVDSCADDCSGKLFTGPDGRCHGKPQEEVSQINFTDVDPRKGFISGTIEVNSTAVFGDAEFFAVYFLDKNNTKLSQHPIFKIPNPKMRATRLLETLPEGIRIPEEASKITAVPANDAFGESDNVHFATVSIEDWAVPGYPPQGLELEDTSPEVDELGGVMKILPAHSADSQPSVDFYTLYWGRSSTSCEALPDSSRIGRARAKGPIGAQYDLGKSMAIKKGAESILAFSMHDQDDGEHPSKGELTTACAIWPIHDRSRPSGLPRGISIIKGGLEENTRRFTGVIAIDRADREEERRDEANGYSLWWCDNDGKKLSLIDTREIKEKDIPQLRLSFKDVEVADKAAAKICGFMMNSVGDGKEGACVLITGDATVVQEGTRDDEL</sequence>
<evidence type="ECO:0000313" key="3">
    <source>
        <dbReference type="EMBL" id="KAF4655722.1"/>
    </source>
</evidence>
<name>A0A7J6L957_PERCH</name>
<dbReference type="EMBL" id="JAAPAO010000641">
    <property type="protein sequence ID" value="KAF4655722.1"/>
    <property type="molecule type" value="Genomic_DNA"/>
</dbReference>
<reference evidence="3 4" key="1">
    <citation type="submission" date="2020-04" db="EMBL/GenBank/DDBJ databases">
        <title>Perkinsus chesapeaki whole genome sequence.</title>
        <authorList>
            <person name="Bogema D.R."/>
        </authorList>
    </citation>
    <scope>NUCLEOTIDE SEQUENCE [LARGE SCALE GENOMIC DNA]</scope>
    <source>
        <strain evidence="3">ATCC PRA-425</strain>
    </source>
</reference>
<evidence type="ECO:0000259" key="2">
    <source>
        <dbReference type="PROSITE" id="PS50106"/>
    </source>
</evidence>
<gene>
    <name evidence="3" type="ORF">FOL47_009322</name>
</gene>